<keyword evidence="2" id="KW-1185">Reference proteome</keyword>
<dbReference type="RefSeq" id="WP_221250540.1">
    <property type="nucleotide sequence ID" value="NZ_AP024355.1"/>
</dbReference>
<sequence length="70" mass="7723">MRCPVCKSHKISGMDLYTEGFAENLNECSICGTLWSVNHGMMEVVRDAQDKSFLGAITECVEGDDYCLVA</sequence>
<dbReference type="Proteomes" id="UP001319827">
    <property type="component" value="Chromosome"/>
</dbReference>
<evidence type="ECO:0008006" key="3">
    <source>
        <dbReference type="Google" id="ProtNLM"/>
    </source>
</evidence>
<organism evidence="1 2">
    <name type="scientific">Desulfuromonas versatilis</name>
    <dbReference type="NCBI Taxonomy" id="2802975"/>
    <lineage>
        <taxon>Bacteria</taxon>
        <taxon>Pseudomonadati</taxon>
        <taxon>Thermodesulfobacteriota</taxon>
        <taxon>Desulfuromonadia</taxon>
        <taxon>Desulfuromonadales</taxon>
        <taxon>Desulfuromonadaceae</taxon>
        <taxon>Desulfuromonas</taxon>
    </lineage>
</organism>
<dbReference type="EMBL" id="AP024355">
    <property type="protein sequence ID" value="BCR03059.1"/>
    <property type="molecule type" value="Genomic_DNA"/>
</dbReference>
<evidence type="ECO:0000313" key="2">
    <source>
        <dbReference type="Proteomes" id="UP001319827"/>
    </source>
</evidence>
<name>A0ABM8HR46_9BACT</name>
<reference evidence="1 2" key="1">
    <citation type="journal article" date="2016" name="C (Basel)">
        <title>Selective Growth of and Electricity Production by Marine Exoelectrogenic Bacteria in Self-Aggregated Hydrogel of Microbially Reduced Graphene Oxide.</title>
        <authorList>
            <person name="Yoshida N."/>
            <person name="Goto Y."/>
            <person name="Miyata Y."/>
        </authorList>
    </citation>
    <scope>NUCLEOTIDE SEQUENCE [LARGE SCALE GENOMIC DNA]</scope>
    <source>
        <strain evidence="1 2">NIT-T3</strain>
    </source>
</reference>
<evidence type="ECO:0000313" key="1">
    <source>
        <dbReference type="EMBL" id="BCR03059.1"/>
    </source>
</evidence>
<protein>
    <recommendedName>
        <fullName evidence="3">AXH domain-containing protein</fullName>
    </recommendedName>
</protein>
<reference evidence="1 2" key="2">
    <citation type="journal article" date="2021" name="Int. J. Syst. Evol. Microbiol.">
        <title>Isolation and Polyphasic Characterization of Desulfuromonas versatilis sp. Nov., an Electrogenic Bacteria Capable of Versatile Metabolism Isolated from a Graphene Oxide-Reducing Enrichment Culture.</title>
        <authorList>
            <person name="Xie L."/>
            <person name="Yoshida N."/>
            <person name="Ishii S."/>
            <person name="Meng L."/>
        </authorList>
    </citation>
    <scope>NUCLEOTIDE SEQUENCE [LARGE SCALE GENOMIC DNA]</scope>
    <source>
        <strain evidence="1 2">NIT-T3</strain>
    </source>
</reference>
<gene>
    <name evidence="1" type="ORF">DESUT3_01280</name>
</gene>
<proteinExistence type="predicted"/>
<accession>A0ABM8HR46</accession>